<evidence type="ECO:0000256" key="6">
    <source>
        <dbReference type="SAM" id="SignalP"/>
    </source>
</evidence>
<feature type="region of interest" description="Disordered" evidence="5">
    <location>
        <begin position="294"/>
        <end position="327"/>
    </location>
</feature>
<keyword evidence="3" id="KW-0378">Hydrolase</keyword>
<dbReference type="Proteomes" id="UP000014629">
    <property type="component" value="Unassembled WGS sequence"/>
</dbReference>
<evidence type="ECO:0000256" key="3">
    <source>
        <dbReference type="ARBA" id="ARBA00022801"/>
    </source>
</evidence>
<feature type="chain" id="PRO_5004514951" evidence="6">
    <location>
        <begin position="29"/>
        <end position="488"/>
    </location>
</feature>
<keyword evidence="2" id="KW-0677">Repeat</keyword>
<evidence type="ECO:0000256" key="2">
    <source>
        <dbReference type="ARBA" id="ARBA00022737"/>
    </source>
</evidence>
<dbReference type="GO" id="GO:0016787">
    <property type="term" value="F:hydrolase activity"/>
    <property type="evidence" value="ECO:0007669"/>
    <property type="project" value="UniProtKB-KW"/>
</dbReference>
<dbReference type="OrthoDB" id="344301at2"/>
<sequence length="488" mass="48458">MRRTLIAAAAAAALAAPLALAASGTASAAPKAPKAPVTDFNKDGYADLVLGAPYGTVGGKESAGYVAVVYGSKNGPDRAHPRVIDRGTAGVPGDVTEHETFGRELSVGDFDSDGYTDLVIGGGFLAKGIALWGSADGLSGAAGELPEARGDLAAGDFDGDGHRDLVSAAYPRNEDEIGGMTVSYGPFTRAGEPARKDVVTIGAYRGPSGFVAGDMTGDGVDDLVTSHDFEDKAYASKFWKGTKSGLSHEAKGLKSSQGGVVADVDGDGYGDFVTRDNGGSNDDNSYEAGTVRVDYGSKDGPAATRTKKITQDSPGVPGVGETGGQGPVEDTDGDQFGADLSAGDVNGDGYADIAVGVPGEDVKAGGKDVVDAGSVVVLKGAKAGLGGTGAQAFTQSTAGVPGASEADDAFGARVLLSDVNGDSGGIGDTYADLTVAAVGEDGTYADSGAAWVFRGSASGVTTSGIVSFGPGALGAPEKGARFGTELGR</sequence>
<dbReference type="EMBL" id="AOPZ01000120">
    <property type="protein sequence ID" value="EPH44050.1"/>
    <property type="molecule type" value="Genomic_DNA"/>
</dbReference>
<dbReference type="PANTHER" id="PTHR23221:SF7">
    <property type="entry name" value="PHOSPHATIDYLINOSITOL-GLYCAN-SPECIFIC PHOSPHOLIPASE D"/>
    <property type="match status" value="1"/>
</dbReference>
<keyword evidence="8" id="KW-1185">Reference proteome</keyword>
<evidence type="ECO:0000256" key="1">
    <source>
        <dbReference type="ARBA" id="ARBA00022729"/>
    </source>
</evidence>
<keyword evidence="4" id="KW-0325">Glycoprotein</keyword>
<organism evidence="7 8">
    <name type="scientific">Streptomyces aurantiacus JA 4570</name>
    <dbReference type="NCBI Taxonomy" id="1286094"/>
    <lineage>
        <taxon>Bacteria</taxon>
        <taxon>Bacillati</taxon>
        <taxon>Actinomycetota</taxon>
        <taxon>Actinomycetes</taxon>
        <taxon>Kitasatosporales</taxon>
        <taxon>Streptomycetaceae</taxon>
        <taxon>Streptomyces</taxon>
        <taxon>Streptomyces aurantiacus group</taxon>
    </lineage>
</organism>
<dbReference type="InterPro" id="IPR013519">
    <property type="entry name" value="Int_alpha_beta-p"/>
</dbReference>
<evidence type="ECO:0000313" key="8">
    <source>
        <dbReference type="Proteomes" id="UP000014629"/>
    </source>
</evidence>
<feature type="compositionally biased region" description="Gly residues" evidence="5">
    <location>
        <begin position="317"/>
        <end position="326"/>
    </location>
</feature>
<dbReference type="SMART" id="SM00191">
    <property type="entry name" value="Int_alpha"/>
    <property type="match status" value="4"/>
</dbReference>
<dbReference type="Pfam" id="PF01839">
    <property type="entry name" value="FG-GAP"/>
    <property type="match status" value="3"/>
</dbReference>
<reference evidence="7 8" key="1">
    <citation type="submission" date="2013-02" db="EMBL/GenBank/DDBJ databases">
        <title>Draft Genome Sequence of Streptomyces aurantiacus, Which Produces Setomimycin.</title>
        <authorList>
            <person name="Gruening B.A."/>
            <person name="Praeg A."/>
            <person name="Erxleben A."/>
            <person name="Guenther S."/>
            <person name="Mueller M."/>
        </authorList>
    </citation>
    <scope>NUCLEOTIDE SEQUENCE [LARGE SCALE GENOMIC DNA]</scope>
    <source>
        <strain evidence="7 8">JA 4570</strain>
    </source>
</reference>
<accession>S4A041</accession>
<dbReference type="Pfam" id="PF13517">
    <property type="entry name" value="FG-GAP_3"/>
    <property type="match status" value="1"/>
</dbReference>
<dbReference type="AlphaFoldDB" id="S4A041"/>
<dbReference type="PANTHER" id="PTHR23221">
    <property type="entry name" value="GLYCOSYLPHOSPHATIDYLINOSITOL PHOSPHOLIPASE D"/>
    <property type="match status" value="1"/>
</dbReference>
<dbReference type="InterPro" id="IPR028994">
    <property type="entry name" value="Integrin_alpha_N"/>
</dbReference>
<dbReference type="PATRIC" id="fig|1286094.4.peg.2883"/>
<dbReference type="PROSITE" id="PS51470">
    <property type="entry name" value="FG_GAP"/>
    <property type="match status" value="2"/>
</dbReference>
<feature type="signal peptide" evidence="6">
    <location>
        <begin position="1"/>
        <end position="28"/>
    </location>
</feature>
<name>S4A041_9ACTN</name>
<keyword evidence="1 6" id="KW-0732">Signal</keyword>
<evidence type="ECO:0000256" key="4">
    <source>
        <dbReference type="ARBA" id="ARBA00023180"/>
    </source>
</evidence>
<protein>
    <submittedName>
        <fullName evidence="7">Uncharacterized protein</fullName>
    </submittedName>
</protein>
<dbReference type="SUPFAM" id="SSF69318">
    <property type="entry name" value="Integrin alpha N-terminal domain"/>
    <property type="match status" value="1"/>
</dbReference>
<evidence type="ECO:0000256" key="5">
    <source>
        <dbReference type="SAM" id="MobiDB-lite"/>
    </source>
</evidence>
<proteinExistence type="predicted"/>
<dbReference type="RefSeq" id="WP_016641041.1">
    <property type="nucleotide sequence ID" value="NZ_AOPZ01000120.1"/>
</dbReference>
<evidence type="ECO:0000313" key="7">
    <source>
        <dbReference type="EMBL" id="EPH44050.1"/>
    </source>
</evidence>
<dbReference type="InterPro" id="IPR013517">
    <property type="entry name" value="FG-GAP"/>
</dbReference>
<comment type="caution">
    <text evidence="7">The sequence shown here is derived from an EMBL/GenBank/DDBJ whole genome shotgun (WGS) entry which is preliminary data.</text>
</comment>
<gene>
    <name evidence="7" type="ORF">STRAU_2913</name>
</gene>
<dbReference type="Gene3D" id="2.130.10.130">
    <property type="entry name" value="Integrin alpha, N-terminal"/>
    <property type="match status" value="3"/>
</dbReference>